<dbReference type="InterPro" id="IPR004582">
    <property type="entry name" value="Checkpoint_prot_Rad17_Rad24"/>
</dbReference>
<feature type="region of interest" description="Disordered" evidence="8">
    <location>
        <begin position="1"/>
        <end position="42"/>
    </location>
</feature>
<keyword evidence="10" id="KW-1185">Reference proteome</keyword>
<feature type="compositionally biased region" description="Low complexity" evidence="8">
    <location>
        <begin position="23"/>
        <end position="36"/>
    </location>
</feature>
<dbReference type="Gramene" id="EFJ10749">
    <property type="protein sequence ID" value="EFJ10749"/>
    <property type="gene ID" value="SELMODRAFT_427013"/>
</dbReference>
<evidence type="ECO:0000313" key="9">
    <source>
        <dbReference type="EMBL" id="EFJ10749.1"/>
    </source>
</evidence>
<dbReference type="Gene3D" id="3.40.50.300">
    <property type="entry name" value="P-loop containing nucleotide triphosphate hydrolases"/>
    <property type="match status" value="1"/>
</dbReference>
<feature type="region of interest" description="Disordered" evidence="8">
    <location>
        <begin position="312"/>
        <end position="342"/>
    </location>
</feature>
<protein>
    <recommendedName>
        <fullName evidence="11">AAA+ ATPase domain-containing protein</fullName>
    </recommendedName>
</protein>
<dbReference type="STRING" id="88036.D8SY85"/>
<gene>
    <name evidence="9" type="ORF">SELMODRAFT_427013</name>
</gene>
<dbReference type="Gene3D" id="1.10.8.60">
    <property type="match status" value="1"/>
</dbReference>
<evidence type="ECO:0000256" key="2">
    <source>
        <dbReference type="ARBA" id="ARBA00006168"/>
    </source>
</evidence>
<dbReference type="HOGENOM" id="CLU_018598_2_0_1"/>
<dbReference type="PANTHER" id="PTHR12172:SF0">
    <property type="entry name" value="CELL CYCLE CHECKPOINT PROTEIN RAD17"/>
    <property type="match status" value="1"/>
</dbReference>
<dbReference type="Proteomes" id="UP000001514">
    <property type="component" value="Unassembled WGS sequence"/>
</dbReference>
<dbReference type="GO" id="GO:0003682">
    <property type="term" value="F:chromatin binding"/>
    <property type="evidence" value="ECO:0000318"/>
    <property type="project" value="GO_Central"/>
</dbReference>
<dbReference type="GO" id="GO:0006281">
    <property type="term" value="P:DNA repair"/>
    <property type="evidence" value="ECO:0000318"/>
    <property type="project" value="GO_Central"/>
</dbReference>
<evidence type="ECO:0000256" key="7">
    <source>
        <dbReference type="ARBA" id="ARBA00023306"/>
    </source>
</evidence>
<dbReference type="GO" id="GO:0005634">
    <property type="term" value="C:nucleus"/>
    <property type="evidence" value="ECO:0007669"/>
    <property type="project" value="UniProtKB-SubCell"/>
</dbReference>
<dbReference type="Pfam" id="PF03215">
    <property type="entry name" value="Rad17"/>
    <property type="match status" value="1"/>
</dbReference>
<reference evidence="9" key="1">
    <citation type="journal article" date="2011" name="Science">
        <title>The Selaginella genome identifies genetic changes associated with the evolution of vascular plants.</title>
        <authorList>
            <person name="Banks J.A."/>
            <person name="Nishiyama T."/>
            <person name="Hasebe M."/>
            <person name="Bowman J.L."/>
            <person name="Gribskov M."/>
            <person name="dePamphilis C."/>
            <person name="Albert V.A."/>
            <person name="Aono N."/>
            <person name="Aoyama T."/>
            <person name="Ambrose B.A."/>
            <person name="Ashton N.W."/>
            <person name="Axtell M.J."/>
            <person name="Barker E."/>
            <person name="Barker M.S."/>
            <person name="Bennetzen J.L."/>
            <person name="Bonawitz N.D."/>
            <person name="Chapple C."/>
            <person name="Cheng C."/>
            <person name="Correa L.G."/>
            <person name="Dacre M."/>
            <person name="DeBarry J."/>
            <person name="Dreyer I."/>
            <person name="Elias M."/>
            <person name="Engstrom E.M."/>
            <person name="Estelle M."/>
            <person name="Feng L."/>
            <person name="Finet C."/>
            <person name="Floyd S.K."/>
            <person name="Frommer W.B."/>
            <person name="Fujita T."/>
            <person name="Gramzow L."/>
            <person name="Gutensohn M."/>
            <person name="Harholt J."/>
            <person name="Hattori M."/>
            <person name="Heyl A."/>
            <person name="Hirai T."/>
            <person name="Hiwatashi Y."/>
            <person name="Ishikawa M."/>
            <person name="Iwata M."/>
            <person name="Karol K.G."/>
            <person name="Koehler B."/>
            <person name="Kolukisaoglu U."/>
            <person name="Kubo M."/>
            <person name="Kurata T."/>
            <person name="Lalonde S."/>
            <person name="Li K."/>
            <person name="Li Y."/>
            <person name="Litt A."/>
            <person name="Lyons E."/>
            <person name="Manning G."/>
            <person name="Maruyama T."/>
            <person name="Michael T.P."/>
            <person name="Mikami K."/>
            <person name="Miyazaki S."/>
            <person name="Morinaga S."/>
            <person name="Murata T."/>
            <person name="Mueller-Roeber B."/>
            <person name="Nelson D.R."/>
            <person name="Obara M."/>
            <person name="Oguri Y."/>
            <person name="Olmstead R.G."/>
            <person name="Onodera N."/>
            <person name="Petersen B.L."/>
            <person name="Pils B."/>
            <person name="Prigge M."/>
            <person name="Rensing S.A."/>
            <person name="Riano-Pachon D.M."/>
            <person name="Roberts A.W."/>
            <person name="Sato Y."/>
            <person name="Scheller H.V."/>
            <person name="Schulz B."/>
            <person name="Schulz C."/>
            <person name="Shakirov E.V."/>
            <person name="Shibagaki N."/>
            <person name="Shinohara N."/>
            <person name="Shippen D.E."/>
            <person name="Soerensen I."/>
            <person name="Sotooka R."/>
            <person name="Sugimoto N."/>
            <person name="Sugita M."/>
            <person name="Sumikawa N."/>
            <person name="Tanurdzic M."/>
            <person name="Theissen G."/>
            <person name="Ulvskov P."/>
            <person name="Wakazuki S."/>
            <person name="Weng J.K."/>
            <person name="Willats W.W."/>
            <person name="Wipf D."/>
            <person name="Wolf P.G."/>
            <person name="Yang L."/>
            <person name="Zimmer A.D."/>
            <person name="Zhu Q."/>
            <person name="Mitros T."/>
            <person name="Hellsten U."/>
            <person name="Loque D."/>
            <person name="Otillar R."/>
            <person name="Salamov A."/>
            <person name="Schmutz J."/>
            <person name="Shapiro H."/>
            <person name="Lindquist E."/>
            <person name="Lucas S."/>
            <person name="Rokhsar D."/>
            <person name="Grigoriev I.V."/>
        </authorList>
    </citation>
    <scope>NUCLEOTIDE SEQUENCE [LARGE SCALE GENOMIC DNA]</scope>
</reference>
<dbReference type="FunCoup" id="D8SY85">
    <property type="interactions" value="3808"/>
</dbReference>
<evidence type="ECO:0000256" key="8">
    <source>
        <dbReference type="SAM" id="MobiDB-lite"/>
    </source>
</evidence>
<evidence type="ECO:0000256" key="6">
    <source>
        <dbReference type="ARBA" id="ARBA00023242"/>
    </source>
</evidence>
<proteinExistence type="inferred from homology"/>
<evidence type="ECO:0000256" key="3">
    <source>
        <dbReference type="ARBA" id="ARBA00022741"/>
    </source>
</evidence>
<dbReference type="GO" id="GO:0000077">
    <property type="term" value="P:DNA damage checkpoint signaling"/>
    <property type="evidence" value="ECO:0000318"/>
    <property type="project" value="GO_Central"/>
</dbReference>
<dbReference type="OrthoDB" id="10265971at2759"/>
<name>D8SY85_SELML</name>
<dbReference type="eggNOG" id="KOG1970">
    <property type="taxonomic scope" value="Eukaryota"/>
</dbReference>
<comment type="subcellular location">
    <subcellularLocation>
        <location evidence="1">Nucleus</location>
    </subcellularLocation>
</comment>
<dbReference type="InterPro" id="IPR027417">
    <property type="entry name" value="P-loop_NTPase"/>
</dbReference>
<keyword evidence="7" id="KW-0131">Cell cycle</keyword>
<dbReference type="GO" id="GO:0033314">
    <property type="term" value="P:mitotic DNA replication checkpoint signaling"/>
    <property type="evidence" value="ECO:0000318"/>
    <property type="project" value="GO_Central"/>
</dbReference>
<accession>D8SY85</accession>
<dbReference type="PANTHER" id="PTHR12172">
    <property type="entry name" value="CELL CYCLE CHECKPOINT PROTEIN RAD17"/>
    <property type="match status" value="1"/>
</dbReference>
<comment type="similarity">
    <text evidence="2">Belongs to the rad17/RAD24 family.</text>
</comment>
<evidence type="ECO:0000256" key="1">
    <source>
        <dbReference type="ARBA" id="ARBA00004123"/>
    </source>
</evidence>
<organism evidence="10">
    <name type="scientific">Selaginella moellendorffii</name>
    <name type="common">Spikemoss</name>
    <dbReference type="NCBI Taxonomy" id="88036"/>
    <lineage>
        <taxon>Eukaryota</taxon>
        <taxon>Viridiplantae</taxon>
        <taxon>Streptophyta</taxon>
        <taxon>Embryophyta</taxon>
        <taxon>Tracheophyta</taxon>
        <taxon>Lycopodiopsida</taxon>
        <taxon>Selaginellales</taxon>
        <taxon>Selaginellaceae</taxon>
        <taxon>Selaginella</taxon>
    </lineage>
</organism>
<keyword evidence="3" id="KW-0547">Nucleotide-binding</keyword>
<evidence type="ECO:0000313" key="10">
    <source>
        <dbReference type="Proteomes" id="UP000001514"/>
    </source>
</evidence>
<keyword evidence="6" id="KW-0539">Nucleus</keyword>
<dbReference type="OMA" id="YNCLKMA"/>
<dbReference type="SUPFAM" id="SSF52540">
    <property type="entry name" value="P-loop containing nucleoside triphosphate hydrolases"/>
    <property type="match status" value="1"/>
</dbReference>
<keyword evidence="5" id="KW-0067">ATP-binding</keyword>
<evidence type="ECO:0008006" key="11">
    <source>
        <dbReference type="Google" id="ProtNLM"/>
    </source>
</evidence>
<evidence type="ECO:0000256" key="5">
    <source>
        <dbReference type="ARBA" id="ARBA00022840"/>
    </source>
</evidence>
<dbReference type="InParanoid" id="D8SY85"/>
<dbReference type="GO" id="GO:0005524">
    <property type="term" value="F:ATP binding"/>
    <property type="evidence" value="ECO:0007669"/>
    <property type="project" value="UniProtKB-KW"/>
</dbReference>
<dbReference type="AlphaFoldDB" id="D8SY85"/>
<keyword evidence="4" id="KW-0227">DNA damage</keyword>
<dbReference type="KEGG" id="smo:SELMODRAFT_427013"/>
<evidence type="ECO:0000256" key="4">
    <source>
        <dbReference type="ARBA" id="ARBA00022763"/>
    </source>
</evidence>
<sequence length="565" mass="63105">MAKRKRHVLALEESDDDDDDRLPLSLSSQKSSQDSRSPFERVEEDMAFLQVDSTRDNRQDSDNLWIDKFRPACVSDLAVHSKKVGEVRQWMETQIDNPLGCSCKLLLITGPAGVGKKTVVRVLANTMNAELCEWTAPTPVLWKEHLHNDTLGSKYSSKLKDFETFLDKTTKFPSLPLNAPVRRMKFVLIDDVPLVNGEDKKRQLLQSLRQLLAGAKFPTIIVVTDVADDGYRGSSMARCMGEIVKTLESGGASKIAFNPITVNAIKKVLANLVKAKKCRVPSEMVAEIAQTAAGDIRHAILHLQFLCLNSPKSDKSESRRRKRQQVRGASDDEPPKEQYGSKCGRDHILSLFHALGKFLHNKRVADAESESGEKLSCPLQQQYQRPPLQMKDPELVISQSHAEASTLVSFLHENVPDFVDDDAIEDVADIIQYISDADLVGARFSWQSRGPLLDSGWTNASQLGEAAAASIAARGVLFGNTHPAPRRWQTLRSPMLWQVERSLSSKKREIFASLRDSNIGPVEQATEYIPFLRNISAFTRDAWKPRSPKVITSAADECDEIEDDF</sequence>
<dbReference type="EMBL" id="GL377652">
    <property type="protein sequence ID" value="EFJ10749.1"/>
    <property type="molecule type" value="Genomic_DNA"/>
</dbReference>